<keyword evidence="5 12" id="KW-0479">Metal-binding</keyword>
<dbReference type="PANTHER" id="PTHR43513">
    <property type="entry name" value="DIHYDROOROTATE DEHYDROGENASE B (NAD(+)), ELECTRON TRANSFER SUBUNIT"/>
    <property type="match status" value="1"/>
</dbReference>
<dbReference type="InterPro" id="IPR017927">
    <property type="entry name" value="FAD-bd_FR_type"/>
</dbReference>
<dbReference type="GO" id="GO:0051537">
    <property type="term" value="F:2 iron, 2 sulfur cluster binding"/>
    <property type="evidence" value="ECO:0007669"/>
    <property type="project" value="UniProtKB-KW"/>
</dbReference>
<accession>A0A2N6UL85</accession>
<dbReference type="Gene3D" id="3.40.50.80">
    <property type="entry name" value="Nucleotide-binding domain of ferredoxin-NADP reductase (FNR) module"/>
    <property type="match status" value="1"/>
</dbReference>
<evidence type="ECO:0000259" key="13">
    <source>
        <dbReference type="PROSITE" id="PS51384"/>
    </source>
</evidence>
<dbReference type="EMBL" id="PNHP01000001">
    <property type="protein sequence ID" value="PMC82633.1"/>
    <property type="molecule type" value="Genomic_DNA"/>
</dbReference>
<dbReference type="InterPro" id="IPR019480">
    <property type="entry name" value="Dihydroorotate_DH_Fe-S-bd"/>
</dbReference>
<evidence type="ECO:0000256" key="11">
    <source>
        <dbReference type="PIRSR" id="PIRSR006816-1"/>
    </source>
</evidence>
<evidence type="ECO:0000256" key="2">
    <source>
        <dbReference type="ARBA" id="ARBA00022448"/>
    </source>
</evidence>
<feature type="binding site" evidence="12">
    <location>
        <position position="213"/>
    </location>
    <ligand>
        <name>[2Fe-2S] cluster</name>
        <dbReference type="ChEBI" id="CHEBI:190135"/>
    </ligand>
</feature>
<dbReference type="Gene3D" id="2.40.30.10">
    <property type="entry name" value="Translation factors"/>
    <property type="match status" value="1"/>
</dbReference>
<evidence type="ECO:0000256" key="3">
    <source>
        <dbReference type="ARBA" id="ARBA00022630"/>
    </source>
</evidence>
<evidence type="ECO:0000256" key="9">
    <source>
        <dbReference type="ARBA" id="ARBA00023014"/>
    </source>
</evidence>
<evidence type="ECO:0000256" key="1">
    <source>
        <dbReference type="ARBA" id="ARBA00006422"/>
    </source>
</evidence>
<evidence type="ECO:0000256" key="12">
    <source>
        <dbReference type="PIRSR" id="PIRSR006816-2"/>
    </source>
</evidence>
<feature type="binding site" evidence="12">
    <location>
        <position position="210"/>
    </location>
    <ligand>
        <name>[2Fe-2S] cluster</name>
        <dbReference type="ChEBI" id="CHEBI:190135"/>
    </ligand>
</feature>
<comment type="cofactor">
    <cofactor evidence="12">
        <name>[2Fe-2S] cluster</name>
        <dbReference type="ChEBI" id="CHEBI:190135"/>
    </cofactor>
    <text evidence="12">Binds 1 [2Fe-2S] cluster per subunit.</text>
</comment>
<feature type="binding site" evidence="12">
    <location>
        <position position="226"/>
    </location>
    <ligand>
        <name>[2Fe-2S] cluster</name>
        <dbReference type="ChEBI" id="CHEBI:190135"/>
    </ligand>
</feature>
<evidence type="ECO:0000256" key="5">
    <source>
        <dbReference type="ARBA" id="ARBA00022723"/>
    </source>
</evidence>
<name>A0A2N6UL85_9FIRM</name>
<dbReference type="Proteomes" id="UP000235658">
    <property type="component" value="Unassembled WGS sequence"/>
</dbReference>
<dbReference type="GO" id="GO:0046872">
    <property type="term" value="F:metal ion binding"/>
    <property type="evidence" value="ECO:0007669"/>
    <property type="project" value="UniProtKB-KW"/>
</dbReference>
<dbReference type="InterPro" id="IPR017938">
    <property type="entry name" value="Riboflavin_synthase-like_b-brl"/>
</dbReference>
<dbReference type="GO" id="GO:0050660">
    <property type="term" value="F:flavin adenine dinucleotide binding"/>
    <property type="evidence" value="ECO:0007669"/>
    <property type="project" value="InterPro"/>
</dbReference>
<dbReference type="PANTHER" id="PTHR43513:SF3">
    <property type="entry name" value="DIHYDROOROTATE DEHYDROGENASE B (NAD(+)), ELECTRON TRANSFER SUBUNIT-RELATED"/>
    <property type="match status" value="1"/>
</dbReference>
<feature type="binding site" evidence="12">
    <location>
        <position position="205"/>
    </location>
    <ligand>
        <name>[2Fe-2S] cluster</name>
        <dbReference type="ChEBI" id="CHEBI:190135"/>
    </ligand>
</feature>
<dbReference type="RefSeq" id="WP_102197652.1">
    <property type="nucleotide sequence ID" value="NZ_PNHP01000001.1"/>
</dbReference>
<keyword evidence="4 12" id="KW-0001">2Fe-2S</keyword>
<dbReference type="Pfam" id="PF10418">
    <property type="entry name" value="DHODB_Fe-S_bind"/>
    <property type="match status" value="1"/>
</dbReference>
<keyword evidence="8 12" id="KW-0408">Iron</keyword>
<protein>
    <submittedName>
        <fullName evidence="14">Dihydroorotate dehydrogenase electron transfer subunit</fullName>
    </submittedName>
</protein>
<dbReference type="PROSITE" id="PS51384">
    <property type="entry name" value="FAD_FR"/>
    <property type="match status" value="1"/>
</dbReference>
<dbReference type="SUPFAM" id="SSF52343">
    <property type="entry name" value="Ferredoxin reductase-like, C-terminal NADP-linked domain"/>
    <property type="match status" value="1"/>
</dbReference>
<feature type="domain" description="FAD-binding FR-type" evidence="13">
    <location>
        <begin position="2"/>
        <end position="98"/>
    </location>
</feature>
<dbReference type="SUPFAM" id="SSF63380">
    <property type="entry name" value="Riboflavin synthase domain-like"/>
    <property type="match status" value="1"/>
</dbReference>
<dbReference type="GO" id="GO:0016491">
    <property type="term" value="F:oxidoreductase activity"/>
    <property type="evidence" value="ECO:0007669"/>
    <property type="project" value="InterPro"/>
</dbReference>
<keyword evidence="2" id="KW-0813">Transport</keyword>
<dbReference type="InterPro" id="IPR037117">
    <property type="entry name" value="Dihydroorotate_DH_ele_sf"/>
</dbReference>
<evidence type="ECO:0000256" key="7">
    <source>
        <dbReference type="ARBA" id="ARBA00022982"/>
    </source>
</evidence>
<gene>
    <name evidence="14" type="ORF">CJ192_02550</name>
</gene>
<keyword evidence="7" id="KW-0249">Electron transport</keyword>
<reference evidence="14 15" key="1">
    <citation type="submission" date="2017-09" db="EMBL/GenBank/DDBJ databases">
        <title>Bacterial strain isolated from the female urinary microbiota.</title>
        <authorList>
            <person name="Thomas-White K."/>
            <person name="Kumar N."/>
            <person name="Forster S."/>
            <person name="Putonti C."/>
            <person name="Lawley T."/>
            <person name="Wolfe A.J."/>
        </authorList>
    </citation>
    <scope>NUCLEOTIDE SEQUENCE [LARGE SCALE GENOMIC DNA]</scope>
    <source>
        <strain evidence="14 15">UMB0204</strain>
    </source>
</reference>
<dbReference type="InterPro" id="IPR039261">
    <property type="entry name" value="FNR_nucleotide-bd"/>
</dbReference>
<organism evidence="14 15">
    <name type="scientific">Anaerococcus hydrogenalis</name>
    <dbReference type="NCBI Taxonomy" id="33029"/>
    <lineage>
        <taxon>Bacteria</taxon>
        <taxon>Bacillati</taxon>
        <taxon>Bacillota</taxon>
        <taxon>Tissierellia</taxon>
        <taxon>Tissierellales</taxon>
        <taxon>Peptoniphilaceae</taxon>
        <taxon>Anaerococcus</taxon>
    </lineage>
</organism>
<sequence>MQSYRDAKIIFNTKIKDDIYFCKLKTKLNAKPGQFFMLRCDSFRNSPLLSRPFGVCDQDDETMSFLYQVKGVGTKILSDLKEGSIVKLLGPLGKGFEIKKGKKAAIVAGGIGIAPLLYLAKSLDQKADFYAGFSDEEYFTDYFNDYVEKTTVTIDKKDKIFITDKIDTEKYDIIYACGPNPMLKTLSNKNKNTEIQISMEAHMACGIGSCLGCTVENSKGEFIRVCKEGPVFDSKEIF</sequence>
<dbReference type="NCBIfam" id="NF000798">
    <property type="entry name" value="PRK00054.1-3"/>
    <property type="match status" value="1"/>
</dbReference>
<keyword evidence="9 12" id="KW-0411">Iron-sulfur</keyword>
<feature type="binding site" evidence="11">
    <location>
        <begin position="66"/>
        <end position="68"/>
    </location>
    <ligand>
        <name>FAD</name>
        <dbReference type="ChEBI" id="CHEBI:57692"/>
    </ligand>
</feature>
<evidence type="ECO:0000313" key="14">
    <source>
        <dbReference type="EMBL" id="PMC82633.1"/>
    </source>
</evidence>
<keyword evidence="6 11" id="KW-0274">FAD</keyword>
<comment type="similarity">
    <text evidence="1">Belongs to the PyrK family.</text>
</comment>
<evidence type="ECO:0000313" key="15">
    <source>
        <dbReference type="Proteomes" id="UP000235658"/>
    </source>
</evidence>
<dbReference type="CDD" id="cd06218">
    <property type="entry name" value="DHOD_e_trans"/>
    <property type="match status" value="1"/>
</dbReference>
<keyword evidence="3 11" id="KW-0285">Flavoprotein</keyword>
<proteinExistence type="inferred from homology"/>
<dbReference type="InterPro" id="IPR050353">
    <property type="entry name" value="PyrK_electron_transfer"/>
</dbReference>
<dbReference type="InterPro" id="IPR012165">
    <property type="entry name" value="Cyt_c3_hydrogenase_gsu"/>
</dbReference>
<comment type="cofactor">
    <cofactor evidence="11">
        <name>FAD</name>
        <dbReference type="ChEBI" id="CHEBI:57692"/>
    </cofactor>
    <text evidence="11">Binds 1 FAD per subunit.</text>
</comment>
<dbReference type="GO" id="GO:0006221">
    <property type="term" value="P:pyrimidine nucleotide biosynthetic process"/>
    <property type="evidence" value="ECO:0007669"/>
    <property type="project" value="InterPro"/>
</dbReference>
<evidence type="ECO:0000256" key="10">
    <source>
        <dbReference type="ARBA" id="ARBA00034078"/>
    </source>
</evidence>
<dbReference type="AlphaFoldDB" id="A0A2N6UL85"/>
<dbReference type="PIRSF" id="PIRSF006816">
    <property type="entry name" value="Cyc3_hyd_g"/>
    <property type="match status" value="1"/>
</dbReference>
<feature type="binding site" evidence="11">
    <location>
        <begin position="73"/>
        <end position="74"/>
    </location>
    <ligand>
        <name>FAD</name>
        <dbReference type="ChEBI" id="CHEBI:57692"/>
    </ligand>
</feature>
<dbReference type="GeneID" id="84578060"/>
<dbReference type="Gene3D" id="2.10.240.10">
    <property type="entry name" value="Dihydroorotate dehydrogenase, electron transfer subunit"/>
    <property type="match status" value="1"/>
</dbReference>
<evidence type="ECO:0000256" key="6">
    <source>
        <dbReference type="ARBA" id="ARBA00022827"/>
    </source>
</evidence>
<evidence type="ECO:0000256" key="8">
    <source>
        <dbReference type="ARBA" id="ARBA00023004"/>
    </source>
</evidence>
<comment type="cofactor">
    <cofactor evidence="10">
        <name>[2Fe-2S] cluster</name>
        <dbReference type="ChEBI" id="CHEBI:190135"/>
    </cofactor>
</comment>
<evidence type="ECO:0000256" key="4">
    <source>
        <dbReference type="ARBA" id="ARBA00022714"/>
    </source>
</evidence>
<comment type="caution">
    <text evidence="14">The sequence shown here is derived from an EMBL/GenBank/DDBJ whole genome shotgun (WGS) entry which is preliminary data.</text>
</comment>